<dbReference type="SMART" id="SM00053">
    <property type="entry name" value="DYNc"/>
    <property type="match status" value="1"/>
</dbReference>
<dbReference type="Pfam" id="PF00350">
    <property type="entry name" value="Dynamin_N"/>
    <property type="match status" value="1"/>
</dbReference>
<dbReference type="InterPro" id="IPR020850">
    <property type="entry name" value="GED_dom"/>
</dbReference>
<dbReference type="OrthoDB" id="5061070at2759"/>
<feature type="region of interest" description="Disordered" evidence="3">
    <location>
        <begin position="1"/>
        <end position="40"/>
    </location>
</feature>
<sequence length="746" mass="85017">MLKWKTKTNSDGDATSSPPSNTNPELPDTASHAPETPSHISTSQFNRYCRDLLDLYRDLRELGAHMYFDLPRISVIGSQSAGKSSLVEAVSSINVPRASGTCTRQVHSFHSCPMEIFMSQAEKWSCTISLRLQFDSNGNPYPTLLSEPFGPPLTEKQDVEIWLRRAQAAILSPHVDANHFHNMSKSDLDILRETDSLMQAFSKNTIYVDVKDPEVTNLSFIDLPGLIQHSETPSLIDLVKDLVVSNIKGDNTLILIAIPMSDDIENQQAVRLAKEADPTGERTIGVLTKPDVVLPSSMGQLNKWRDVLEGKTYPLEHGYYCVRLADEAERMKRPSRAESERLADGFFRTRDPWSKMSLRSRFGIPNLVRDVSTLLVLWIEKNLPALKKKLNELLEQCRNEMGDLPPLIEGNPTAEILLRLEEFSTALHDAVGATEEKSLARQARRRYLEYKAEILRTAPDFRPFLNHPDYNKPKGRSGQDAPDRYCMPPMDLEYVRQVIRDSVGWELPGHVPYAATKVLVLKSASLWKAPSMACFEDVYEVTAQLVDDLVRKYFGRFPKAENYIRSLVNAALEDYKLDGQRCVEELLQSETEAIFTQNEQYFRSEQQEWYYHYNVIRSTSAEYLMYPRKGHTSPVGYEQELNLMSRVHGYFCVAFKRLADSLPLTIERSLNRALDSTLSKRLLEKLMGDPNYAESMAVLVEESPDLLEKRHKLSERQERLLQIKNRLDLLRNSGNPRAHPVGRSHL</sequence>
<dbReference type="PANTHER" id="PTHR11566">
    <property type="entry name" value="DYNAMIN"/>
    <property type="match status" value="1"/>
</dbReference>
<dbReference type="InterPro" id="IPR027417">
    <property type="entry name" value="P-loop_NTPase"/>
</dbReference>
<dbReference type="GO" id="GO:0005737">
    <property type="term" value="C:cytoplasm"/>
    <property type="evidence" value="ECO:0007669"/>
    <property type="project" value="TreeGrafter"/>
</dbReference>
<dbReference type="Proteomes" id="UP000054549">
    <property type="component" value="Unassembled WGS sequence"/>
</dbReference>
<feature type="compositionally biased region" description="Polar residues" evidence="3">
    <location>
        <begin position="7"/>
        <end position="24"/>
    </location>
</feature>
<dbReference type="HOGENOM" id="CLU_008964_4_1_1"/>
<dbReference type="GO" id="GO:0005525">
    <property type="term" value="F:GTP binding"/>
    <property type="evidence" value="ECO:0007669"/>
    <property type="project" value="InterPro"/>
</dbReference>
<dbReference type="AlphaFoldDB" id="A0A0C2WCZ6"/>
<dbReference type="PROSITE" id="PS51388">
    <property type="entry name" value="GED"/>
    <property type="match status" value="1"/>
</dbReference>
<evidence type="ECO:0000313" key="6">
    <source>
        <dbReference type="EMBL" id="KIL59202.1"/>
    </source>
</evidence>
<dbReference type="PROSITE" id="PS51718">
    <property type="entry name" value="G_DYNAMIN_2"/>
    <property type="match status" value="1"/>
</dbReference>
<protein>
    <submittedName>
        <fullName evidence="6">Uncharacterized protein</fullName>
    </submittedName>
</protein>
<feature type="domain" description="Dynamin-type G" evidence="5">
    <location>
        <begin position="67"/>
        <end position="384"/>
    </location>
</feature>
<dbReference type="Pfam" id="PF01031">
    <property type="entry name" value="Dynamin_M"/>
    <property type="match status" value="1"/>
</dbReference>
<dbReference type="SUPFAM" id="SSF52540">
    <property type="entry name" value="P-loop containing nucleoside triphosphate hydrolases"/>
    <property type="match status" value="1"/>
</dbReference>
<evidence type="ECO:0000259" key="5">
    <source>
        <dbReference type="PROSITE" id="PS51718"/>
    </source>
</evidence>
<dbReference type="InterPro" id="IPR045063">
    <property type="entry name" value="Dynamin_N"/>
</dbReference>
<dbReference type="Gene3D" id="1.20.120.1240">
    <property type="entry name" value="Dynamin, middle domain"/>
    <property type="match status" value="1"/>
</dbReference>
<keyword evidence="2" id="KW-0342">GTP-binding</keyword>
<dbReference type="InterPro" id="IPR001401">
    <property type="entry name" value="Dynamin_GTPase"/>
</dbReference>
<name>A0A0C2WCZ6_AMAMK</name>
<feature type="domain" description="GED" evidence="4">
    <location>
        <begin position="640"/>
        <end position="735"/>
    </location>
</feature>
<dbReference type="PRINTS" id="PR00195">
    <property type="entry name" value="DYNAMIN"/>
</dbReference>
<accession>A0A0C2WCZ6</accession>
<dbReference type="InterPro" id="IPR003130">
    <property type="entry name" value="GED"/>
</dbReference>
<dbReference type="InterPro" id="IPR030381">
    <property type="entry name" value="G_DYNAMIN_dom"/>
</dbReference>
<evidence type="ECO:0000256" key="2">
    <source>
        <dbReference type="ARBA" id="ARBA00023134"/>
    </source>
</evidence>
<dbReference type="Gene3D" id="3.40.50.300">
    <property type="entry name" value="P-loop containing nucleotide triphosphate hydrolases"/>
    <property type="match status" value="1"/>
</dbReference>
<dbReference type="Pfam" id="PF02212">
    <property type="entry name" value="GED"/>
    <property type="match status" value="1"/>
</dbReference>
<dbReference type="GO" id="GO:0008017">
    <property type="term" value="F:microtubule binding"/>
    <property type="evidence" value="ECO:0007669"/>
    <property type="project" value="TreeGrafter"/>
</dbReference>
<dbReference type="CDD" id="cd08771">
    <property type="entry name" value="DLP_1"/>
    <property type="match status" value="1"/>
</dbReference>
<dbReference type="GO" id="GO:0016020">
    <property type="term" value="C:membrane"/>
    <property type="evidence" value="ECO:0007669"/>
    <property type="project" value="TreeGrafter"/>
</dbReference>
<gene>
    <name evidence="6" type="ORF">M378DRAFT_85413</name>
</gene>
<evidence type="ECO:0000259" key="4">
    <source>
        <dbReference type="PROSITE" id="PS51388"/>
    </source>
</evidence>
<dbReference type="PANTHER" id="PTHR11566:SF21">
    <property type="entry name" value="DYNAMIN RELATED PROTEIN 1, ISOFORM A"/>
    <property type="match status" value="1"/>
</dbReference>
<evidence type="ECO:0000313" key="7">
    <source>
        <dbReference type="Proteomes" id="UP000054549"/>
    </source>
</evidence>
<keyword evidence="1" id="KW-0547">Nucleotide-binding</keyword>
<evidence type="ECO:0000256" key="3">
    <source>
        <dbReference type="SAM" id="MobiDB-lite"/>
    </source>
</evidence>
<keyword evidence="7" id="KW-1185">Reference proteome</keyword>
<dbReference type="InterPro" id="IPR000375">
    <property type="entry name" value="Dynamin_stalk"/>
</dbReference>
<dbReference type="GO" id="GO:0005874">
    <property type="term" value="C:microtubule"/>
    <property type="evidence" value="ECO:0007669"/>
    <property type="project" value="TreeGrafter"/>
</dbReference>
<dbReference type="STRING" id="946122.A0A0C2WCZ6"/>
<dbReference type="InParanoid" id="A0A0C2WCZ6"/>
<dbReference type="InterPro" id="IPR022812">
    <property type="entry name" value="Dynamin"/>
</dbReference>
<organism evidence="6 7">
    <name type="scientific">Amanita muscaria (strain Koide BX008)</name>
    <dbReference type="NCBI Taxonomy" id="946122"/>
    <lineage>
        <taxon>Eukaryota</taxon>
        <taxon>Fungi</taxon>
        <taxon>Dikarya</taxon>
        <taxon>Basidiomycota</taxon>
        <taxon>Agaricomycotina</taxon>
        <taxon>Agaricomycetes</taxon>
        <taxon>Agaricomycetidae</taxon>
        <taxon>Agaricales</taxon>
        <taxon>Pluteineae</taxon>
        <taxon>Amanitaceae</taxon>
        <taxon>Amanita</taxon>
    </lineage>
</organism>
<proteinExistence type="predicted"/>
<reference evidence="6 7" key="1">
    <citation type="submission" date="2014-04" db="EMBL/GenBank/DDBJ databases">
        <title>Evolutionary Origins and Diversification of the Mycorrhizal Mutualists.</title>
        <authorList>
            <consortium name="DOE Joint Genome Institute"/>
            <consortium name="Mycorrhizal Genomics Consortium"/>
            <person name="Kohler A."/>
            <person name="Kuo A."/>
            <person name="Nagy L.G."/>
            <person name="Floudas D."/>
            <person name="Copeland A."/>
            <person name="Barry K.W."/>
            <person name="Cichocki N."/>
            <person name="Veneault-Fourrey C."/>
            <person name="LaButti K."/>
            <person name="Lindquist E.A."/>
            <person name="Lipzen A."/>
            <person name="Lundell T."/>
            <person name="Morin E."/>
            <person name="Murat C."/>
            <person name="Riley R."/>
            <person name="Ohm R."/>
            <person name="Sun H."/>
            <person name="Tunlid A."/>
            <person name="Henrissat B."/>
            <person name="Grigoriev I.V."/>
            <person name="Hibbett D.S."/>
            <person name="Martin F."/>
        </authorList>
    </citation>
    <scope>NUCLEOTIDE SEQUENCE [LARGE SCALE GENOMIC DNA]</scope>
    <source>
        <strain evidence="6 7">Koide BX008</strain>
    </source>
</reference>
<evidence type="ECO:0000256" key="1">
    <source>
        <dbReference type="ARBA" id="ARBA00022741"/>
    </source>
</evidence>
<dbReference type="GO" id="GO:0003924">
    <property type="term" value="F:GTPase activity"/>
    <property type="evidence" value="ECO:0007669"/>
    <property type="project" value="InterPro"/>
</dbReference>
<dbReference type="EMBL" id="KN818320">
    <property type="protein sequence ID" value="KIL59202.1"/>
    <property type="molecule type" value="Genomic_DNA"/>
</dbReference>